<gene>
    <name evidence="1" type="ORF">IWQ60_005355</name>
</gene>
<dbReference type="AlphaFoldDB" id="A0A9W8DYY6"/>
<sequence length="133" mass="14648">MAPTDTIQKVTAVHLAAAATWSLAGPRLHPADLLPGLERLPTFLVLIRTTPVKSLLFRRLLGRSCTVLPCLVTPLIHHWFLALLLPRPGHDSPLPSEIDHCHETVRSLVGQPWAHKLHSATKLQAMLLYLVGS</sequence>
<protein>
    <submittedName>
        <fullName evidence="1">Uncharacterized protein</fullName>
    </submittedName>
</protein>
<dbReference type="EMBL" id="JANBPT010000286">
    <property type="protein sequence ID" value="KAJ1924217.1"/>
    <property type="molecule type" value="Genomic_DNA"/>
</dbReference>
<keyword evidence="2" id="KW-1185">Reference proteome</keyword>
<reference evidence="1" key="1">
    <citation type="submission" date="2022-07" db="EMBL/GenBank/DDBJ databases">
        <title>Phylogenomic reconstructions and comparative analyses of Kickxellomycotina fungi.</title>
        <authorList>
            <person name="Reynolds N.K."/>
            <person name="Stajich J.E."/>
            <person name="Barry K."/>
            <person name="Grigoriev I.V."/>
            <person name="Crous P."/>
            <person name="Smith M.E."/>
        </authorList>
    </citation>
    <scope>NUCLEOTIDE SEQUENCE</scope>
    <source>
        <strain evidence="1">RSA 861</strain>
    </source>
</reference>
<organism evidence="1 2">
    <name type="scientific">Tieghemiomyces parasiticus</name>
    <dbReference type="NCBI Taxonomy" id="78921"/>
    <lineage>
        <taxon>Eukaryota</taxon>
        <taxon>Fungi</taxon>
        <taxon>Fungi incertae sedis</taxon>
        <taxon>Zoopagomycota</taxon>
        <taxon>Kickxellomycotina</taxon>
        <taxon>Dimargaritomycetes</taxon>
        <taxon>Dimargaritales</taxon>
        <taxon>Dimargaritaceae</taxon>
        <taxon>Tieghemiomyces</taxon>
    </lineage>
</organism>
<comment type="caution">
    <text evidence="1">The sequence shown here is derived from an EMBL/GenBank/DDBJ whole genome shotgun (WGS) entry which is preliminary data.</text>
</comment>
<evidence type="ECO:0000313" key="1">
    <source>
        <dbReference type="EMBL" id="KAJ1924217.1"/>
    </source>
</evidence>
<evidence type="ECO:0000313" key="2">
    <source>
        <dbReference type="Proteomes" id="UP001150569"/>
    </source>
</evidence>
<name>A0A9W8DYY6_9FUNG</name>
<accession>A0A9W8DYY6</accession>
<dbReference type="Proteomes" id="UP001150569">
    <property type="component" value="Unassembled WGS sequence"/>
</dbReference>
<proteinExistence type="predicted"/>